<organism evidence="2 3">
    <name type="scientific">Hoeflea poritis</name>
    <dbReference type="NCBI Taxonomy" id="2993659"/>
    <lineage>
        <taxon>Bacteria</taxon>
        <taxon>Pseudomonadati</taxon>
        <taxon>Pseudomonadota</taxon>
        <taxon>Alphaproteobacteria</taxon>
        <taxon>Hyphomicrobiales</taxon>
        <taxon>Rhizobiaceae</taxon>
        <taxon>Hoeflea</taxon>
    </lineage>
</organism>
<dbReference type="Proteomes" id="UP001148313">
    <property type="component" value="Unassembled WGS sequence"/>
</dbReference>
<accession>A0ABT4VJP4</accession>
<reference evidence="2" key="1">
    <citation type="submission" date="2022-11" db="EMBL/GenBank/DDBJ databases">
        <title>Hoeflea poritis sp. nov., isolated from scleractinian coral Porites lutea.</title>
        <authorList>
            <person name="Zhang G."/>
            <person name="Wei Q."/>
            <person name="Cai L."/>
        </authorList>
    </citation>
    <scope>NUCLEOTIDE SEQUENCE</scope>
    <source>
        <strain evidence="2">E7-10</strain>
    </source>
</reference>
<dbReference type="Pfam" id="PF08818">
    <property type="entry name" value="DUF1801"/>
    <property type="match status" value="1"/>
</dbReference>
<dbReference type="EMBL" id="JAPJZH010000003">
    <property type="protein sequence ID" value="MDA4844824.1"/>
    <property type="molecule type" value="Genomic_DNA"/>
</dbReference>
<feature type="domain" description="YdhG-like" evidence="1">
    <location>
        <begin position="39"/>
        <end position="142"/>
    </location>
</feature>
<protein>
    <submittedName>
        <fullName evidence="2">DUF1801 domain-containing protein</fullName>
    </submittedName>
</protein>
<dbReference type="InterPro" id="IPR014922">
    <property type="entry name" value="YdhG-like"/>
</dbReference>
<gene>
    <name evidence="2" type="ORF">OOZ53_05655</name>
</gene>
<dbReference type="RefSeq" id="WP_271088361.1">
    <property type="nucleotide sequence ID" value="NZ_JAPJZH010000003.1"/>
</dbReference>
<evidence type="ECO:0000259" key="1">
    <source>
        <dbReference type="Pfam" id="PF08818"/>
    </source>
</evidence>
<sequence length="152" mass="16919">MADKSGKTTSSKRTVALKTRPGNGDVDAFLAGIEDEAKRADSQVLMDMMNRVTGRDAVMWGSSIIGFGTYTYTYADGRSAQWMVTGFSPRKTALTVYVMPGFSAYDRQLSRLGRYKTGKSCLYIKRLSDVDLDVLEAIVADAYRHMKENYPD</sequence>
<proteinExistence type="predicted"/>
<name>A0ABT4VJP4_9HYPH</name>
<keyword evidence="3" id="KW-1185">Reference proteome</keyword>
<evidence type="ECO:0000313" key="2">
    <source>
        <dbReference type="EMBL" id="MDA4844824.1"/>
    </source>
</evidence>
<comment type="caution">
    <text evidence="2">The sequence shown here is derived from an EMBL/GenBank/DDBJ whole genome shotgun (WGS) entry which is preliminary data.</text>
</comment>
<dbReference type="SUPFAM" id="SSF159888">
    <property type="entry name" value="YdhG-like"/>
    <property type="match status" value="1"/>
</dbReference>
<evidence type="ECO:0000313" key="3">
    <source>
        <dbReference type="Proteomes" id="UP001148313"/>
    </source>
</evidence>